<comment type="caution">
    <text evidence="1">The sequence shown here is derived from an EMBL/GenBank/DDBJ whole genome shotgun (WGS) entry which is preliminary data.</text>
</comment>
<organism evidence="1 2">
    <name type="scientific">Candidatus Falkowbacteria bacterium CG11_big_fil_rev_8_21_14_0_20_39_10</name>
    <dbReference type="NCBI Taxonomy" id="1974570"/>
    <lineage>
        <taxon>Bacteria</taxon>
        <taxon>Candidatus Falkowiibacteriota</taxon>
    </lineage>
</organism>
<evidence type="ECO:0000313" key="1">
    <source>
        <dbReference type="EMBL" id="PIR13258.1"/>
    </source>
</evidence>
<sequence length="144" mass="16282">MYFAKDMLEAKKALEAMGHIVYVPKTAKKCVSNPHLNIDFKFVLENNCMMDHFNKIKKSDAILVINKRRQGHDGYIGGSTLMEIAVAKFLGKTIFILNKLPSENKISYIFEVKVAQPIILNGDLSKIFSLSPESLAKEESPYEE</sequence>
<accession>A0A2M6K8R1</accession>
<proteinExistence type="predicted"/>
<evidence type="ECO:0000313" key="2">
    <source>
        <dbReference type="Proteomes" id="UP000230869"/>
    </source>
</evidence>
<gene>
    <name evidence="1" type="ORF">COV49_02860</name>
</gene>
<protein>
    <submittedName>
        <fullName evidence="1">Uncharacterized protein</fullName>
    </submittedName>
</protein>
<dbReference type="Proteomes" id="UP000230869">
    <property type="component" value="Unassembled WGS sequence"/>
</dbReference>
<dbReference type="Gene3D" id="3.40.50.450">
    <property type="match status" value="1"/>
</dbReference>
<dbReference type="EMBL" id="PCWW01000048">
    <property type="protein sequence ID" value="PIR13258.1"/>
    <property type="molecule type" value="Genomic_DNA"/>
</dbReference>
<reference evidence="1 2" key="1">
    <citation type="submission" date="2017-09" db="EMBL/GenBank/DDBJ databases">
        <title>Depth-based differentiation of microbial function through sediment-hosted aquifers and enrichment of novel symbionts in the deep terrestrial subsurface.</title>
        <authorList>
            <person name="Probst A.J."/>
            <person name="Ladd B."/>
            <person name="Jarett J.K."/>
            <person name="Geller-Mcgrath D.E."/>
            <person name="Sieber C.M."/>
            <person name="Emerson J.B."/>
            <person name="Anantharaman K."/>
            <person name="Thomas B.C."/>
            <person name="Malmstrom R."/>
            <person name="Stieglmeier M."/>
            <person name="Klingl A."/>
            <person name="Woyke T."/>
            <person name="Ryan C.M."/>
            <person name="Banfield J.F."/>
        </authorList>
    </citation>
    <scope>NUCLEOTIDE SEQUENCE [LARGE SCALE GENOMIC DNA]</scope>
    <source>
        <strain evidence="1">CG11_big_fil_rev_8_21_14_0_20_39_10</strain>
    </source>
</reference>
<dbReference type="AlphaFoldDB" id="A0A2M6K8R1"/>
<name>A0A2M6K8R1_9BACT</name>